<dbReference type="AlphaFoldDB" id="A0A365L6Z0"/>
<feature type="transmembrane region" description="Helical" evidence="1">
    <location>
        <begin position="12"/>
        <end position="44"/>
    </location>
</feature>
<name>A0A365L6Z0_9BACL</name>
<dbReference type="RefSeq" id="WP_112221566.1">
    <property type="nucleotide sequence ID" value="NZ_CP196859.1"/>
</dbReference>
<dbReference type="Proteomes" id="UP000251002">
    <property type="component" value="Unassembled WGS sequence"/>
</dbReference>
<evidence type="ECO:0000313" key="2">
    <source>
        <dbReference type="EMBL" id="RAZ81143.1"/>
    </source>
</evidence>
<feature type="transmembrane region" description="Helical" evidence="1">
    <location>
        <begin position="50"/>
        <end position="66"/>
    </location>
</feature>
<reference evidence="2 3" key="1">
    <citation type="submission" date="2018-06" db="EMBL/GenBank/DDBJ databases">
        <title>The draft genome sequences of strains SCU63 and S1.</title>
        <authorList>
            <person name="Gan L."/>
        </authorList>
    </citation>
    <scope>NUCLEOTIDE SEQUENCE [LARGE SCALE GENOMIC DNA]</scope>
    <source>
        <strain evidence="2 3">SCU63</strain>
    </source>
</reference>
<feature type="transmembrane region" description="Helical" evidence="1">
    <location>
        <begin position="340"/>
        <end position="373"/>
    </location>
</feature>
<keyword evidence="1" id="KW-0472">Membrane</keyword>
<feature type="transmembrane region" description="Helical" evidence="1">
    <location>
        <begin position="379"/>
        <end position="404"/>
    </location>
</feature>
<dbReference type="EMBL" id="QLZR01000001">
    <property type="protein sequence ID" value="RAZ81143.1"/>
    <property type="molecule type" value="Genomic_DNA"/>
</dbReference>
<gene>
    <name evidence="2" type="ORF">DP120_02330</name>
</gene>
<feature type="transmembrane region" description="Helical" evidence="1">
    <location>
        <begin position="161"/>
        <end position="185"/>
    </location>
</feature>
<sequence length="447" mass="50094">MLRFALILTMCFLYIIDAFIASGTVSIFYSILTVIVFFTSWLLLEKKSKIFTLSLLIIGMIIHYSANGRGLALFQGITQNMPLLAILILAPLLSVPLKREGIIGSTVSYLDELKNNPRNIFYGLSSVMVIVSPILNMGALRIVHGLVENIKIAPKILSKSYYIGFTPAVIWSPFFASVGIVIFYLDITYMSYLPVGIAFALIQLICGMLLFRPKALKEQKLDIPNLPQLDDGQKKHIFLLISYVFLIIVMLISMEQWLHKSMLLLVSIICLSVPMFWFIVRGSLEVLKNEFFLYKDKVLMQTKTEICLFLSAGVFGNAISNTPVKAVIEQTMQWASVRSVGILFIFIVVCVTILAMIGVHQIIIIPLILTALISADIDIHPLIIAFMCIFSWMLSAAISPLNAMNIIISSCVKRNGVTVAYKWNGMYFLFTSIAALTYVYVLNFMLS</sequence>
<organism evidence="2 3">
    <name type="scientific">Planococcus halotolerans</name>
    <dbReference type="NCBI Taxonomy" id="2233542"/>
    <lineage>
        <taxon>Bacteria</taxon>
        <taxon>Bacillati</taxon>
        <taxon>Bacillota</taxon>
        <taxon>Bacilli</taxon>
        <taxon>Bacillales</taxon>
        <taxon>Caryophanaceae</taxon>
        <taxon>Planococcus</taxon>
    </lineage>
</organism>
<evidence type="ECO:0008006" key="4">
    <source>
        <dbReference type="Google" id="ProtNLM"/>
    </source>
</evidence>
<feature type="transmembrane region" description="Helical" evidence="1">
    <location>
        <begin position="260"/>
        <end position="280"/>
    </location>
</feature>
<proteinExistence type="predicted"/>
<feature type="transmembrane region" description="Helical" evidence="1">
    <location>
        <begin position="425"/>
        <end position="446"/>
    </location>
</feature>
<feature type="transmembrane region" description="Helical" evidence="1">
    <location>
        <begin position="237"/>
        <end position="254"/>
    </location>
</feature>
<keyword evidence="1" id="KW-0812">Transmembrane</keyword>
<feature type="transmembrane region" description="Helical" evidence="1">
    <location>
        <begin position="120"/>
        <end position="140"/>
    </location>
</feature>
<keyword evidence="3" id="KW-1185">Reference proteome</keyword>
<evidence type="ECO:0000313" key="3">
    <source>
        <dbReference type="Proteomes" id="UP000251002"/>
    </source>
</evidence>
<comment type="caution">
    <text evidence="2">The sequence shown here is derived from an EMBL/GenBank/DDBJ whole genome shotgun (WGS) entry which is preliminary data.</text>
</comment>
<feature type="transmembrane region" description="Helical" evidence="1">
    <location>
        <begin position="191"/>
        <end position="211"/>
    </location>
</feature>
<keyword evidence="1" id="KW-1133">Transmembrane helix</keyword>
<protein>
    <recommendedName>
        <fullName evidence="4">C4-dicarboxylate ABC transporter</fullName>
    </recommendedName>
</protein>
<accession>A0A365L6Z0</accession>
<evidence type="ECO:0000256" key="1">
    <source>
        <dbReference type="SAM" id="Phobius"/>
    </source>
</evidence>